<evidence type="ECO:0000259" key="3">
    <source>
        <dbReference type="Pfam" id="PF01408"/>
    </source>
</evidence>
<dbReference type="GO" id="GO:0016491">
    <property type="term" value="F:oxidoreductase activity"/>
    <property type="evidence" value="ECO:0007669"/>
    <property type="project" value="UniProtKB-KW"/>
</dbReference>
<accession>A0A514BSC0</accession>
<organism evidence="5 6">
    <name type="scientific">Marilutibacter alkalisoli</name>
    <dbReference type="NCBI Taxonomy" id="2591633"/>
    <lineage>
        <taxon>Bacteria</taxon>
        <taxon>Pseudomonadati</taxon>
        <taxon>Pseudomonadota</taxon>
        <taxon>Gammaproteobacteria</taxon>
        <taxon>Lysobacterales</taxon>
        <taxon>Lysobacteraceae</taxon>
        <taxon>Marilutibacter</taxon>
    </lineage>
</organism>
<dbReference type="InterPro" id="IPR004104">
    <property type="entry name" value="Gfo/Idh/MocA-like_OxRdtase_C"/>
</dbReference>
<dbReference type="Pfam" id="PF02894">
    <property type="entry name" value="GFO_IDH_MocA_C"/>
    <property type="match status" value="1"/>
</dbReference>
<dbReference type="InterPro" id="IPR051317">
    <property type="entry name" value="Gfo/Idh/MocA_oxidoreduct"/>
</dbReference>
<dbReference type="InterPro" id="IPR000683">
    <property type="entry name" value="Gfo/Idh/MocA-like_OxRdtase_N"/>
</dbReference>
<dbReference type="Proteomes" id="UP000317199">
    <property type="component" value="Chromosome"/>
</dbReference>
<dbReference type="Gene3D" id="3.40.50.720">
    <property type="entry name" value="NAD(P)-binding Rossmann-like Domain"/>
    <property type="match status" value="1"/>
</dbReference>
<reference evidence="5 6" key="1">
    <citation type="submission" date="2019-06" db="EMBL/GenBank/DDBJ databases">
        <title>Lysobacter alkalisoli sp. nov. isolated from saline-alkali soil.</title>
        <authorList>
            <person name="Sun J.-Q."/>
            <person name="Xu L."/>
        </authorList>
    </citation>
    <scope>NUCLEOTIDE SEQUENCE [LARGE SCALE GENOMIC DNA]</scope>
    <source>
        <strain evidence="5 6">SJ-36</strain>
    </source>
</reference>
<dbReference type="PANTHER" id="PTHR43708">
    <property type="entry name" value="CONSERVED EXPRESSED OXIDOREDUCTASE (EUROFUNG)"/>
    <property type="match status" value="1"/>
</dbReference>
<keyword evidence="6" id="KW-1185">Reference proteome</keyword>
<dbReference type="EMBL" id="CP041242">
    <property type="protein sequence ID" value="QDH70270.1"/>
    <property type="molecule type" value="Genomic_DNA"/>
</dbReference>
<dbReference type="Gene3D" id="3.30.360.10">
    <property type="entry name" value="Dihydrodipicolinate Reductase, domain 2"/>
    <property type="match status" value="1"/>
</dbReference>
<comment type="similarity">
    <text evidence="1">Belongs to the Gfo/Idh/MocA family.</text>
</comment>
<evidence type="ECO:0000256" key="2">
    <source>
        <dbReference type="ARBA" id="ARBA00023002"/>
    </source>
</evidence>
<feature type="domain" description="Gfo/Idh/MocA-like oxidoreductase C-terminal" evidence="4">
    <location>
        <begin position="135"/>
        <end position="343"/>
    </location>
</feature>
<dbReference type="GO" id="GO:0000166">
    <property type="term" value="F:nucleotide binding"/>
    <property type="evidence" value="ECO:0007669"/>
    <property type="project" value="InterPro"/>
</dbReference>
<evidence type="ECO:0000259" key="4">
    <source>
        <dbReference type="Pfam" id="PF02894"/>
    </source>
</evidence>
<evidence type="ECO:0000313" key="5">
    <source>
        <dbReference type="EMBL" id="QDH70270.1"/>
    </source>
</evidence>
<proteinExistence type="inferred from homology"/>
<dbReference type="InterPro" id="IPR036291">
    <property type="entry name" value="NAD(P)-bd_dom_sf"/>
</dbReference>
<dbReference type="OrthoDB" id="9774191at2"/>
<evidence type="ECO:0000313" key="6">
    <source>
        <dbReference type="Proteomes" id="UP000317199"/>
    </source>
</evidence>
<dbReference type="PANTHER" id="PTHR43708:SF5">
    <property type="entry name" value="CONSERVED EXPRESSED OXIDOREDUCTASE (EUROFUNG)-RELATED"/>
    <property type="match status" value="1"/>
</dbReference>
<dbReference type="AlphaFoldDB" id="A0A514BSC0"/>
<dbReference type="RefSeq" id="WP_141623605.1">
    <property type="nucleotide sequence ID" value="NZ_CP041242.1"/>
</dbReference>
<dbReference type="KEGG" id="lyj:FKV23_09315"/>
<dbReference type="NCBIfam" id="NF008607">
    <property type="entry name" value="PRK11579.1"/>
    <property type="match status" value="1"/>
</dbReference>
<dbReference type="SUPFAM" id="SSF51735">
    <property type="entry name" value="NAD(P)-binding Rossmann-fold domains"/>
    <property type="match status" value="1"/>
</dbReference>
<feature type="domain" description="Gfo/Idh/MocA-like oxidoreductase N-terminal" evidence="3">
    <location>
        <begin position="6"/>
        <end position="121"/>
    </location>
</feature>
<protein>
    <submittedName>
        <fullName evidence="5">Oxidoreductase</fullName>
    </submittedName>
</protein>
<dbReference type="Pfam" id="PF01408">
    <property type="entry name" value="GFO_IDH_MocA"/>
    <property type="match status" value="1"/>
</dbReference>
<keyword evidence="2" id="KW-0560">Oxidoreductase</keyword>
<evidence type="ECO:0000256" key="1">
    <source>
        <dbReference type="ARBA" id="ARBA00010928"/>
    </source>
</evidence>
<gene>
    <name evidence="5" type="ORF">FKV23_09315</name>
</gene>
<sequence length="356" mass="38109">MTTAPLRVALIGYGFAGRSFHAPLIRAIPGLDLSIVASGDAAKVHADLLDAEVIGDALRAISDPRVELVVIASPNDSHAPLARAALLAGKHVVVDKPFTLSLHEARELAALAQEHGRLLSVFQNRRWDTDFLAIRQAIDDGLVGEPVHLESRIERFRPEVRVRWREQAGVGSGLWWDLGPHLVDQALQLFGLPDRVQASFALQRAGAATTDWAHVVLEHGARRAVLHADMLTAGGQTRFAVHGTLGSAVKAKADPQESQLLAGVRPGDADWGRDDDPLMVHDGSHEPRPLATPRGDQSRYYAAIADALRGYGRNPVPPAQAVAVMAVLEAAVEAAETGRAVALPLSDAEREAFTGS</sequence>
<name>A0A514BSC0_9GAMM</name>